<gene>
    <name evidence="1" type="ORF">MYP_3262</name>
</gene>
<accession>A0A098LIM9</accession>
<dbReference type="RefSeq" id="WP_045465158.1">
    <property type="nucleotide sequence ID" value="NZ_BBLT01000006.1"/>
</dbReference>
<comment type="caution">
    <text evidence="1">The sequence shown here is derived from an EMBL/GenBank/DDBJ whole genome shotgun (WGS) entry which is preliminary data.</text>
</comment>
<evidence type="ECO:0000313" key="1">
    <source>
        <dbReference type="EMBL" id="GAL86033.1"/>
    </source>
</evidence>
<dbReference type="Proteomes" id="UP000030185">
    <property type="component" value="Unassembled WGS sequence"/>
</dbReference>
<protein>
    <recommendedName>
        <fullName evidence="3">Fibronectin type III domain-containing protein</fullName>
    </recommendedName>
</protein>
<dbReference type="SUPFAM" id="SSF49265">
    <property type="entry name" value="Fibronectin type III"/>
    <property type="match status" value="1"/>
</dbReference>
<dbReference type="STRING" id="153721.MYP_3262"/>
<proteinExistence type="predicted"/>
<name>A0A098LIM9_9BACT</name>
<dbReference type="InterPro" id="IPR036116">
    <property type="entry name" value="FN3_sf"/>
</dbReference>
<dbReference type="OrthoDB" id="975136at2"/>
<dbReference type="Gene3D" id="2.60.40.10">
    <property type="entry name" value="Immunoglobulins"/>
    <property type="match status" value="2"/>
</dbReference>
<keyword evidence="2" id="KW-1185">Reference proteome</keyword>
<organism evidence="1 2">
    <name type="scientific">Sporocytophaga myxococcoides</name>
    <dbReference type="NCBI Taxonomy" id="153721"/>
    <lineage>
        <taxon>Bacteria</taxon>
        <taxon>Pseudomonadati</taxon>
        <taxon>Bacteroidota</taxon>
        <taxon>Cytophagia</taxon>
        <taxon>Cytophagales</taxon>
        <taxon>Cytophagaceae</taxon>
        <taxon>Sporocytophaga</taxon>
    </lineage>
</organism>
<dbReference type="InterPro" id="IPR013783">
    <property type="entry name" value="Ig-like_fold"/>
</dbReference>
<dbReference type="InterPro" id="IPR003961">
    <property type="entry name" value="FN3_dom"/>
</dbReference>
<reference evidence="1 2" key="1">
    <citation type="submission" date="2014-09" db="EMBL/GenBank/DDBJ databases">
        <title>Sporocytophaga myxococcoides PG-01 genome sequencing.</title>
        <authorList>
            <person name="Liu L."/>
            <person name="Gao P.J."/>
            <person name="Chen G.J."/>
            <person name="Wang L.S."/>
        </authorList>
    </citation>
    <scope>NUCLEOTIDE SEQUENCE [LARGE SCALE GENOMIC DNA]</scope>
    <source>
        <strain evidence="1 2">PG-01</strain>
    </source>
</reference>
<sequence>MKNIYRLILLFIVAIFLNPAYQVLAQRSGASLRGGETDKAIKLYWETYDWPQNLVGFNIKKQSRNTGWYKLNKEVIFPQVDERNWENLGLDDDEAKSIQQTYLKYLSEGKLSKITKEELLQKLQQSGGLKSGDRLNMKQDYSVALILGFAFIDHTFKKSENTAYGLFYVFEDGRESEQPVATFSPGNVKINPVIDASVNKGKVKLIWSVNEKDYFKAGLFGFKISRKEDKSGKVTNLTEELIGYQKSDNGQLHWLFTDESANALLDYTYTFTPVTILQTQLKPFEFKFKAALYKGLPTPSIDSIAVVNDTDLRIYWKTDSLLSDKKRIKEFYLERRNADTLQFTRITKLNYKNKIYTDTTGLQYGQRYIYRLSVTDKKGKEWFGSPADVFYTGVKIPVKPDSLKAEFQMIMDKPHVHLSWAKSTSKNTFGFVFLSDEEGTGKLIENLSIPLIKSNEILYEISGDGGLEYQFSIVPVNEKGMRGEGSTVKCSVPLLNLPLFNSFSATLNKNNLTELSWEYPKETAIKGFNILVNGNIIATPEDLLKESRKYVVQLYNPEDAKKVNVYQVEAIGEVVSRKSSVSPLYLPSYKLSSPENLKAALRKEKGKSYVDLSWECNKEQIKDIKGYLLFADEGSEKAFHQITKGDLHKEQKFIFQINNPGRAAYTFKVAAVSNKGEISPTASITLNLKDIKK</sequence>
<dbReference type="EMBL" id="BBLT01000006">
    <property type="protein sequence ID" value="GAL86033.1"/>
    <property type="molecule type" value="Genomic_DNA"/>
</dbReference>
<dbReference type="AlphaFoldDB" id="A0A098LIM9"/>
<dbReference type="CDD" id="cd00063">
    <property type="entry name" value="FN3"/>
    <property type="match status" value="2"/>
</dbReference>
<dbReference type="eggNOG" id="COG4733">
    <property type="taxonomic scope" value="Bacteria"/>
</dbReference>
<evidence type="ECO:0008006" key="3">
    <source>
        <dbReference type="Google" id="ProtNLM"/>
    </source>
</evidence>
<evidence type="ECO:0000313" key="2">
    <source>
        <dbReference type="Proteomes" id="UP000030185"/>
    </source>
</evidence>